<evidence type="ECO:0000256" key="5">
    <source>
        <dbReference type="ARBA" id="ARBA00013200"/>
    </source>
</evidence>
<accession>A0A4Q2R7Z6</accession>
<feature type="transmembrane region" description="Helical" evidence="19">
    <location>
        <begin position="123"/>
        <end position="145"/>
    </location>
</feature>
<protein>
    <recommendedName>
        <fullName evidence="6 19">Adenosylcobinamide-GDP ribazoletransferase</fullName>
        <ecNumber evidence="5 19">2.7.8.26</ecNumber>
    </recommendedName>
    <alternativeName>
        <fullName evidence="16 19">Cobalamin synthase</fullName>
    </alternativeName>
    <alternativeName>
        <fullName evidence="15 19">Cobalamin-5'-phosphate synthase</fullName>
    </alternativeName>
</protein>
<dbReference type="UniPathway" id="UPA00148">
    <property type="reaction ID" value="UER00238"/>
</dbReference>
<dbReference type="OrthoDB" id="9794626at2"/>
<dbReference type="InterPro" id="IPR003805">
    <property type="entry name" value="CobS"/>
</dbReference>
<evidence type="ECO:0000313" key="21">
    <source>
        <dbReference type="Proteomes" id="UP000289411"/>
    </source>
</evidence>
<keyword evidence="10 19" id="KW-0812">Transmembrane</keyword>
<comment type="pathway">
    <text evidence="3 19">Cofactor biosynthesis; adenosylcobalamin biosynthesis; adenosylcobalamin from cob(II)yrinate a,c-diamide: step 7/7.</text>
</comment>
<dbReference type="RefSeq" id="WP_129220861.1">
    <property type="nucleotide sequence ID" value="NZ_QYBC01000017.1"/>
</dbReference>
<comment type="similarity">
    <text evidence="4 19">Belongs to the CobS family.</text>
</comment>
<evidence type="ECO:0000256" key="18">
    <source>
        <dbReference type="ARBA" id="ARBA00049504"/>
    </source>
</evidence>
<dbReference type="GO" id="GO:0009236">
    <property type="term" value="P:cobalamin biosynthetic process"/>
    <property type="evidence" value="ECO:0007669"/>
    <property type="project" value="UniProtKB-UniRule"/>
</dbReference>
<evidence type="ECO:0000256" key="16">
    <source>
        <dbReference type="ARBA" id="ARBA00032853"/>
    </source>
</evidence>
<organism evidence="20 21">
    <name type="scientific">Lichenibacterium ramalinae</name>
    <dbReference type="NCBI Taxonomy" id="2316527"/>
    <lineage>
        <taxon>Bacteria</taxon>
        <taxon>Pseudomonadati</taxon>
        <taxon>Pseudomonadota</taxon>
        <taxon>Alphaproteobacteria</taxon>
        <taxon>Hyphomicrobiales</taxon>
        <taxon>Lichenihabitantaceae</taxon>
        <taxon>Lichenibacterium</taxon>
    </lineage>
</organism>
<comment type="function">
    <text evidence="14 19">Joins adenosylcobinamide-GDP and alpha-ribazole to generate adenosylcobalamin (Ado-cobalamin). Also synthesizes adenosylcobalamin 5'-phosphate from adenosylcobinamide-GDP and alpha-ribazole 5'-phosphate.</text>
</comment>
<proteinExistence type="inferred from homology"/>
<keyword evidence="12 19" id="KW-1133">Transmembrane helix</keyword>
<dbReference type="EC" id="2.7.8.26" evidence="5 19"/>
<feature type="transmembrane region" description="Helical" evidence="19">
    <location>
        <begin position="46"/>
        <end position="70"/>
    </location>
</feature>
<feature type="transmembrane region" description="Helical" evidence="19">
    <location>
        <begin position="194"/>
        <end position="215"/>
    </location>
</feature>
<comment type="catalytic activity">
    <reaction evidence="18 19">
        <text>alpha-ribazole 5'-phosphate + adenosylcob(III)inamide-GDP = adenosylcob(III)alamin 5'-phosphate + GMP + H(+)</text>
        <dbReference type="Rhea" id="RHEA:23560"/>
        <dbReference type="ChEBI" id="CHEBI:15378"/>
        <dbReference type="ChEBI" id="CHEBI:57918"/>
        <dbReference type="ChEBI" id="CHEBI:58115"/>
        <dbReference type="ChEBI" id="CHEBI:60487"/>
        <dbReference type="ChEBI" id="CHEBI:60493"/>
        <dbReference type="EC" id="2.7.8.26"/>
    </reaction>
</comment>
<evidence type="ECO:0000256" key="10">
    <source>
        <dbReference type="ARBA" id="ARBA00022692"/>
    </source>
</evidence>
<evidence type="ECO:0000256" key="17">
    <source>
        <dbReference type="ARBA" id="ARBA00048623"/>
    </source>
</evidence>
<reference evidence="20 21" key="2">
    <citation type="submission" date="2019-02" db="EMBL/GenBank/DDBJ databases">
        <title>'Lichenibacterium ramalinii' gen. nov. sp. nov., 'Lichenibacterium minor' gen. nov. sp. nov.</title>
        <authorList>
            <person name="Pankratov T."/>
        </authorList>
    </citation>
    <scope>NUCLEOTIDE SEQUENCE [LARGE SCALE GENOMIC DNA]</scope>
    <source>
        <strain evidence="20 21">RmlP001</strain>
    </source>
</reference>
<evidence type="ECO:0000256" key="15">
    <source>
        <dbReference type="ARBA" id="ARBA00032605"/>
    </source>
</evidence>
<evidence type="ECO:0000256" key="12">
    <source>
        <dbReference type="ARBA" id="ARBA00022989"/>
    </source>
</evidence>
<keyword evidence="13 19" id="KW-0472">Membrane</keyword>
<evidence type="ECO:0000256" key="7">
    <source>
        <dbReference type="ARBA" id="ARBA00022475"/>
    </source>
</evidence>
<dbReference type="Pfam" id="PF02654">
    <property type="entry name" value="CobS"/>
    <property type="match status" value="1"/>
</dbReference>
<evidence type="ECO:0000256" key="2">
    <source>
        <dbReference type="ARBA" id="ARBA00004651"/>
    </source>
</evidence>
<dbReference type="GO" id="GO:0005886">
    <property type="term" value="C:plasma membrane"/>
    <property type="evidence" value="ECO:0007669"/>
    <property type="project" value="UniProtKB-SubCell"/>
</dbReference>
<comment type="caution">
    <text evidence="20">The sequence shown here is derived from an EMBL/GenBank/DDBJ whole genome shotgun (WGS) entry which is preliminary data.</text>
</comment>
<keyword evidence="8 19" id="KW-0169">Cobalamin biosynthesis</keyword>
<dbReference type="GO" id="GO:0051073">
    <property type="term" value="F:adenosylcobinamide-GDP ribazoletransferase activity"/>
    <property type="evidence" value="ECO:0007669"/>
    <property type="project" value="UniProtKB-UniRule"/>
</dbReference>
<dbReference type="PANTHER" id="PTHR34148">
    <property type="entry name" value="ADENOSYLCOBINAMIDE-GDP RIBAZOLETRANSFERASE"/>
    <property type="match status" value="1"/>
</dbReference>
<dbReference type="GO" id="GO:0008818">
    <property type="term" value="F:cobalamin 5'-phosphate synthase activity"/>
    <property type="evidence" value="ECO:0007669"/>
    <property type="project" value="UniProtKB-UniRule"/>
</dbReference>
<name>A0A4Q2R7Z6_9HYPH</name>
<reference evidence="20 21" key="1">
    <citation type="submission" date="2018-09" db="EMBL/GenBank/DDBJ databases">
        <authorList>
            <person name="Grouzdev D.S."/>
            <person name="Krutkina M.S."/>
        </authorList>
    </citation>
    <scope>NUCLEOTIDE SEQUENCE [LARGE SCALE GENOMIC DNA]</scope>
    <source>
        <strain evidence="20 21">RmlP001</strain>
    </source>
</reference>
<evidence type="ECO:0000256" key="19">
    <source>
        <dbReference type="HAMAP-Rule" id="MF_00719"/>
    </source>
</evidence>
<evidence type="ECO:0000256" key="14">
    <source>
        <dbReference type="ARBA" id="ARBA00025228"/>
    </source>
</evidence>
<evidence type="ECO:0000256" key="4">
    <source>
        <dbReference type="ARBA" id="ARBA00010561"/>
    </source>
</evidence>
<sequence length="273" mass="26226">MPALPIPGPAAAFAAELLTALRFYTRLPVPPLTVEAAHPPEPFARCLAWAPLAGAVVGACGAAVLAGAAALGLPPSVGALLALGATLLVGGALHEDGLADMADGFGGGRTRERKLAIMRDSRIGTYGALALGLSLLLRAACLAALGERGGAGLAGAALVAAGAASRGFGLLPLARLPPARADGLGHGAGAMPGAVFRTAAWLGGAIGLALPILAGAGAARAALALGLAGLAAAGTTRLAARQVGGFTGDVAGACQQLCEAAMLIGLLVGGRPG</sequence>
<evidence type="ECO:0000256" key="1">
    <source>
        <dbReference type="ARBA" id="ARBA00001946"/>
    </source>
</evidence>
<evidence type="ECO:0000256" key="8">
    <source>
        <dbReference type="ARBA" id="ARBA00022573"/>
    </source>
</evidence>
<evidence type="ECO:0000256" key="3">
    <source>
        <dbReference type="ARBA" id="ARBA00004663"/>
    </source>
</evidence>
<dbReference type="Proteomes" id="UP000289411">
    <property type="component" value="Unassembled WGS sequence"/>
</dbReference>
<feature type="transmembrane region" description="Helical" evidence="19">
    <location>
        <begin position="151"/>
        <end position="173"/>
    </location>
</feature>
<feature type="transmembrane region" description="Helical" evidence="19">
    <location>
        <begin position="221"/>
        <end position="240"/>
    </location>
</feature>
<feature type="transmembrane region" description="Helical" evidence="19">
    <location>
        <begin position="76"/>
        <end position="93"/>
    </location>
</feature>
<keyword evidence="7 19" id="KW-1003">Cell membrane</keyword>
<comment type="subcellular location">
    <subcellularLocation>
        <location evidence="2 19">Cell membrane</location>
        <topology evidence="2 19">Multi-pass membrane protein</topology>
    </subcellularLocation>
</comment>
<evidence type="ECO:0000256" key="13">
    <source>
        <dbReference type="ARBA" id="ARBA00023136"/>
    </source>
</evidence>
<comment type="catalytic activity">
    <reaction evidence="17 19">
        <text>alpha-ribazole + adenosylcob(III)inamide-GDP = adenosylcob(III)alamin + GMP + H(+)</text>
        <dbReference type="Rhea" id="RHEA:16049"/>
        <dbReference type="ChEBI" id="CHEBI:10329"/>
        <dbReference type="ChEBI" id="CHEBI:15378"/>
        <dbReference type="ChEBI" id="CHEBI:18408"/>
        <dbReference type="ChEBI" id="CHEBI:58115"/>
        <dbReference type="ChEBI" id="CHEBI:60487"/>
        <dbReference type="EC" id="2.7.8.26"/>
    </reaction>
</comment>
<evidence type="ECO:0000256" key="11">
    <source>
        <dbReference type="ARBA" id="ARBA00022842"/>
    </source>
</evidence>
<keyword evidence="21" id="KW-1185">Reference proteome</keyword>
<dbReference type="EMBL" id="QYBC01000017">
    <property type="protein sequence ID" value="RYB02862.1"/>
    <property type="molecule type" value="Genomic_DNA"/>
</dbReference>
<keyword evidence="11 19" id="KW-0460">Magnesium</keyword>
<dbReference type="PANTHER" id="PTHR34148:SF1">
    <property type="entry name" value="ADENOSYLCOBINAMIDE-GDP RIBAZOLETRANSFERASE"/>
    <property type="match status" value="1"/>
</dbReference>
<gene>
    <name evidence="19 20" type="primary">cobS</name>
    <name evidence="20" type="ORF">D3272_19365</name>
</gene>
<comment type="cofactor">
    <cofactor evidence="1 19">
        <name>Mg(2+)</name>
        <dbReference type="ChEBI" id="CHEBI:18420"/>
    </cofactor>
</comment>
<dbReference type="NCBIfam" id="TIGR00317">
    <property type="entry name" value="cobS"/>
    <property type="match status" value="1"/>
</dbReference>
<keyword evidence="9 19" id="KW-0808">Transferase</keyword>
<dbReference type="AlphaFoldDB" id="A0A4Q2R7Z6"/>
<evidence type="ECO:0000256" key="6">
    <source>
        <dbReference type="ARBA" id="ARBA00015850"/>
    </source>
</evidence>
<evidence type="ECO:0000313" key="20">
    <source>
        <dbReference type="EMBL" id="RYB02862.1"/>
    </source>
</evidence>
<dbReference type="HAMAP" id="MF_00719">
    <property type="entry name" value="CobS"/>
    <property type="match status" value="1"/>
</dbReference>
<evidence type="ECO:0000256" key="9">
    <source>
        <dbReference type="ARBA" id="ARBA00022679"/>
    </source>
</evidence>